<dbReference type="Gene3D" id="3.90.1570.10">
    <property type="entry name" value="tt1808, chain A"/>
    <property type="match status" value="1"/>
</dbReference>
<dbReference type="CDD" id="cd06260">
    <property type="entry name" value="DUF820-like"/>
    <property type="match status" value="1"/>
</dbReference>
<dbReference type="EMBL" id="CP073041">
    <property type="protein sequence ID" value="UXE63490.1"/>
    <property type="molecule type" value="Genomic_DNA"/>
</dbReference>
<dbReference type="KEGG" id="wna:KA717_13210"/>
<dbReference type="PANTHER" id="PTHR35400:SF1">
    <property type="entry name" value="SLR1083 PROTEIN"/>
    <property type="match status" value="1"/>
</dbReference>
<organism evidence="2">
    <name type="scientific">Woronichinia naegeliana WA131</name>
    <dbReference type="NCBI Taxonomy" id="2824559"/>
    <lineage>
        <taxon>Bacteria</taxon>
        <taxon>Bacillati</taxon>
        <taxon>Cyanobacteriota</taxon>
        <taxon>Cyanophyceae</taxon>
        <taxon>Synechococcales</taxon>
        <taxon>Coelosphaeriaceae</taxon>
        <taxon>Woronichinia</taxon>
    </lineage>
</organism>
<name>A0A977PZJ3_9CYAN</name>
<dbReference type="PANTHER" id="PTHR35400">
    <property type="entry name" value="SLR1083 PROTEIN"/>
    <property type="match status" value="1"/>
</dbReference>
<protein>
    <submittedName>
        <fullName evidence="2">Uma2 family endonuclease</fullName>
    </submittedName>
</protein>
<accession>A0A977PZJ3</accession>
<dbReference type="SUPFAM" id="SSF52980">
    <property type="entry name" value="Restriction endonuclease-like"/>
    <property type="match status" value="1"/>
</dbReference>
<dbReference type="Pfam" id="PF05685">
    <property type="entry name" value="Uma2"/>
    <property type="match status" value="1"/>
</dbReference>
<proteinExistence type="predicted"/>
<evidence type="ECO:0000313" key="2">
    <source>
        <dbReference type="EMBL" id="UXE63490.1"/>
    </source>
</evidence>
<dbReference type="AlphaFoldDB" id="A0A977PZJ3"/>
<dbReference type="Proteomes" id="UP001065613">
    <property type="component" value="Chromosome"/>
</dbReference>
<keyword evidence="2" id="KW-0540">Nuclease</keyword>
<evidence type="ECO:0000259" key="1">
    <source>
        <dbReference type="Pfam" id="PF05685"/>
    </source>
</evidence>
<sequence>MGQLNTKDLLVQVMDSSSFLLRPWTVDEYYQMAKTGILQPDEKVELIAGQIIRNMTPQGSFHAAAITRTNRLLNQPVQPRFLVRSQLPIQLDNRSEPEPDLALVKSDPLDYDDRHPKAEDVYLIIEIADSTLKTDLTLKKQVYAEAKIPDYWVLDLAKRQLYVYRQPTEEGYQQEQILSERQSIAPLFFPDFQVKVGEMLKPMPVSENDG</sequence>
<gene>
    <name evidence="2" type="ORF">KA717_13210</name>
</gene>
<keyword evidence="2" id="KW-0378">Hydrolase</keyword>
<dbReference type="GO" id="GO:0004519">
    <property type="term" value="F:endonuclease activity"/>
    <property type="evidence" value="ECO:0007669"/>
    <property type="project" value="UniProtKB-KW"/>
</dbReference>
<feature type="domain" description="Putative restriction endonuclease" evidence="1">
    <location>
        <begin position="26"/>
        <end position="196"/>
    </location>
</feature>
<reference evidence="2" key="1">
    <citation type="submission" date="2021-04" db="EMBL/GenBank/DDBJ databases">
        <title>Genome sequence of Woronichinia naegeliana from Washington state freshwater lake bloom.</title>
        <authorList>
            <person name="Dreher T.W."/>
        </authorList>
    </citation>
    <scope>NUCLEOTIDE SEQUENCE</scope>
    <source>
        <strain evidence="2">WA131</strain>
    </source>
</reference>
<dbReference type="InterPro" id="IPR008538">
    <property type="entry name" value="Uma2"/>
</dbReference>
<dbReference type="InterPro" id="IPR012296">
    <property type="entry name" value="Nuclease_put_TT1808"/>
</dbReference>
<dbReference type="InterPro" id="IPR011335">
    <property type="entry name" value="Restrct_endonuc-II-like"/>
</dbReference>
<keyword evidence="2" id="KW-0255">Endonuclease</keyword>